<dbReference type="SUPFAM" id="SSF53649">
    <property type="entry name" value="Alkaline phosphatase-like"/>
    <property type="match status" value="1"/>
</dbReference>
<dbReference type="Proteomes" id="UP000319976">
    <property type="component" value="Chromosome"/>
</dbReference>
<dbReference type="PANTHER" id="PTHR42693">
    <property type="entry name" value="ARYLSULFATASE FAMILY MEMBER"/>
    <property type="match status" value="1"/>
</dbReference>
<feature type="chain" id="PRO_5021987361" evidence="5">
    <location>
        <begin position="25"/>
        <end position="459"/>
    </location>
</feature>
<dbReference type="InterPro" id="IPR017850">
    <property type="entry name" value="Alkaline_phosphatase_core_sf"/>
</dbReference>
<dbReference type="EMBL" id="CP036316">
    <property type="protein sequence ID" value="QDT67033.1"/>
    <property type="molecule type" value="Genomic_DNA"/>
</dbReference>
<gene>
    <name evidence="7" type="primary">atsA_45</name>
    <name evidence="7" type="ORF">V22_43050</name>
</gene>
<accession>A0A517TF80</accession>
<keyword evidence="4" id="KW-0106">Calcium</keyword>
<dbReference type="KEGG" id="chya:V22_43050"/>
<keyword evidence="5" id="KW-0732">Signal</keyword>
<comment type="similarity">
    <text evidence="1">Belongs to the sulfatase family.</text>
</comment>
<sequence precursor="true">MILLCRLIPCALLLFAFLHEASLAAERPNIVLIFTDDQGVNDVGCYGSEIPTPHIDQLAKEGLRFDQWYSASSICTPSRFGLLTGKNPSRSQDELLGALMFLSEEDHSRGIHSGETTIAQVLQQNGYSTALIGKWHLGHGERDFLPINHGFEKFIGHTGGCIDYFTMTYGIQPDWYHQDQHVMENGYATELITDEAIRFLEAEAHQQQKEHKPFFLYLAYNAPHFGKGWSPADQAPVNIMQAQANDLQRVSQIKDKIRREFAAMVVSLDDGIGRLMSELNRLQLAEDTLVIFLTDHGGDPKYGGSNLPLRGNKATLYEGGIRVPCIMRWPGVIKPDTRTDAIASSLDLFPTLCTLAGIDDSSYQLDGLDISPTLHGKSTATQDRELYWELGRHDELKRNQWLALRQGDWKLITSPSGGTQLFNLANDPQETTDLSEKHSDILNSLIHRRDELKAAYRER</sequence>
<organism evidence="7 8">
    <name type="scientific">Calycomorphotria hydatis</name>
    <dbReference type="NCBI Taxonomy" id="2528027"/>
    <lineage>
        <taxon>Bacteria</taxon>
        <taxon>Pseudomonadati</taxon>
        <taxon>Planctomycetota</taxon>
        <taxon>Planctomycetia</taxon>
        <taxon>Planctomycetales</taxon>
        <taxon>Planctomycetaceae</taxon>
        <taxon>Calycomorphotria</taxon>
    </lineage>
</organism>
<dbReference type="Gene3D" id="3.40.720.10">
    <property type="entry name" value="Alkaline Phosphatase, subunit A"/>
    <property type="match status" value="1"/>
</dbReference>
<evidence type="ECO:0000256" key="5">
    <source>
        <dbReference type="SAM" id="SignalP"/>
    </source>
</evidence>
<dbReference type="RefSeq" id="WP_145266654.1">
    <property type="nucleotide sequence ID" value="NZ_CP036316.1"/>
</dbReference>
<reference evidence="7 8" key="1">
    <citation type="submission" date="2019-02" db="EMBL/GenBank/DDBJ databases">
        <title>Deep-cultivation of Planctomycetes and their phenomic and genomic characterization uncovers novel biology.</title>
        <authorList>
            <person name="Wiegand S."/>
            <person name="Jogler M."/>
            <person name="Boedeker C."/>
            <person name="Pinto D."/>
            <person name="Vollmers J."/>
            <person name="Rivas-Marin E."/>
            <person name="Kohn T."/>
            <person name="Peeters S.H."/>
            <person name="Heuer A."/>
            <person name="Rast P."/>
            <person name="Oberbeckmann S."/>
            <person name="Bunk B."/>
            <person name="Jeske O."/>
            <person name="Meyerdierks A."/>
            <person name="Storesund J.E."/>
            <person name="Kallscheuer N."/>
            <person name="Luecker S."/>
            <person name="Lage O.M."/>
            <person name="Pohl T."/>
            <person name="Merkel B.J."/>
            <person name="Hornburger P."/>
            <person name="Mueller R.-W."/>
            <person name="Bruemmer F."/>
            <person name="Labrenz M."/>
            <person name="Spormann A.M."/>
            <person name="Op den Camp H."/>
            <person name="Overmann J."/>
            <person name="Amann R."/>
            <person name="Jetten M.S.M."/>
            <person name="Mascher T."/>
            <person name="Medema M.H."/>
            <person name="Devos D.P."/>
            <person name="Kaster A.-K."/>
            <person name="Ovreas L."/>
            <person name="Rohde M."/>
            <person name="Galperin M.Y."/>
            <person name="Jogler C."/>
        </authorList>
    </citation>
    <scope>NUCLEOTIDE SEQUENCE [LARGE SCALE GENOMIC DNA]</scope>
    <source>
        <strain evidence="7 8">V22</strain>
    </source>
</reference>
<dbReference type="GO" id="GO:0046872">
    <property type="term" value="F:metal ion binding"/>
    <property type="evidence" value="ECO:0007669"/>
    <property type="project" value="UniProtKB-KW"/>
</dbReference>
<dbReference type="GO" id="GO:0004065">
    <property type="term" value="F:arylsulfatase activity"/>
    <property type="evidence" value="ECO:0007669"/>
    <property type="project" value="UniProtKB-EC"/>
</dbReference>
<dbReference type="Gene3D" id="3.30.1120.10">
    <property type="match status" value="1"/>
</dbReference>
<dbReference type="InterPro" id="IPR000917">
    <property type="entry name" value="Sulfatase_N"/>
</dbReference>
<feature type="domain" description="Sulfatase N-terminal" evidence="6">
    <location>
        <begin position="28"/>
        <end position="358"/>
    </location>
</feature>
<dbReference type="PROSITE" id="PS00523">
    <property type="entry name" value="SULFATASE_1"/>
    <property type="match status" value="1"/>
</dbReference>
<evidence type="ECO:0000256" key="1">
    <source>
        <dbReference type="ARBA" id="ARBA00008779"/>
    </source>
</evidence>
<proteinExistence type="inferred from homology"/>
<dbReference type="Pfam" id="PF00884">
    <property type="entry name" value="Sulfatase"/>
    <property type="match status" value="1"/>
</dbReference>
<name>A0A517TF80_9PLAN</name>
<evidence type="ECO:0000313" key="7">
    <source>
        <dbReference type="EMBL" id="QDT67033.1"/>
    </source>
</evidence>
<evidence type="ECO:0000256" key="3">
    <source>
        <dbReference type="ARBA" id="ARBA00022801"/>
    </source>
</evidence>
<dbReference type="InterPro" id="IPR050738">
    <property type="entry name" value="Sulfatase"/>
</dbReference>
<keyword evidence="8" id="KW-1185">Reference proteome</keyword>
<dbReference type="AlphaFoldDB" id="A0A517TF80"/>
<dbReference type="OrthoDB" id="9783154at2"/>
<feature type="signal peptide" evidence="5">
    <location>
        <begin position="1"/>
        <end position="24"/>
    </location>
</feature>
<dbReference type="PROSITE" id="PS00149">
    <property type="entry name" value="SULFATASE_2"/>
    <property type="match status" value="1"/>
</dbReference>
<keyword evidence="3 7" id="KW-0378">Hydrolase</keyword>
<evidence type="ECO:0000313" key="8">
    <source>
        <dbReference type="Proteomes" id="UP000319976"/>
    </source>
</evidence>
<evidence type="ECO:0000256" key="2">
    <source>
        <dbReference type="ARBA" id="ARBA00022723"/>
    </source>
</evidence>
<dbReference type="PANTHER" id="PTHR42693:SF33">
    <property type="entry name" value="ARYLSULFATASE"/>
    <property type="match status" value="1"/>
</dbReference>
<keyword evidence="2" id="KW-0479">Metal-binding</keyword>
<evidence type="ECO:0000259" key="6">
    <source>
        <dbReference type="Pfam" id="PF00884"/>
    </source>
</evidence>
<dbReference type="EC" id="3.1.6.1" evidence="7"/>
<evidence type="ECO:0000256" key="4">
    <source>
        <dbReference type="ARBA" id="ARBA00022837"/>
    </source>
</evidence>
<dbReference type="InterPro" id="IPR024607">
    <property type="entry name" value="Sulfatase_CS"/>
</dbReference>
<protein>
    <submittedName>
        <fullName evidence="7">Arylsulfatase</fullName>
        <ecNumber evidence="7">3.1.6.1</ecNumber>
    </submittedName>
</protein>